<dbReference type="InterPro" id="IPR003807">
    <property type="entry name" value="DUF202"/>
</dbReference>
<evidence type="ECO:0000259" key="6">
    <source>
        <dbReference type="Pfam" id="PF02656"/>
    </source>
</evidence>
<dbReference type="GO" id="GO:0012505">
    <property type="term" value="C:endomembrane system"/>
    <property type="evidence" value="ECO:0007669"/>
    <property type="project" value="UniProtKB-SubCell"/>
</dbReference>
<evidence type="ECO:0000256" key="3">
    <source>
        <dbReference type="ARBA" id="ARBA00022989"/>
    </source>
</evidence>
<sequence length="96" mass="11130">MENQTEETLIVRDFLARQRTKLANDRTLLAYIRTSLYFIVSGTALMKVNDLENVKSLGYFSFMISVILLIIGFINFLNLKENYLKGDTRKCEKKDA</sequence>
<accession>S7WKT5</accession>
<feature type="domain" description="DUF202" evidence="6">
    <location>
        <begin position="19"/>
        <end position="78"/>
    </location>
</feature>
<evidence type="ECO:0000256" key="1">
    <source>
        <dbReference type="ARBA" id="ARBA00004127"/>
    </source>
</evidence>
<keyword evidence="3 5" id="KW-1133">Transmembrane helix</keyword>
<dbReference type="Pfam" id="PF02656">
    <property type="entry name" value="DUF202"/>
    <property type="match status" value="1"/>
</dbReference>
<evidence type="ECO:0000256" key="4">
    <source>
        <dbReference type="ARBA" id="ARBA00023136"/>
    </source>
</evidence>
<evidence type="ECO:0000256" key="2">
    <source>
        <dbReference type="ARBA" id="ARBA00022692"/>
    </source>
</evidence>
<evidence type="ECO:0000313" key="7">
    <source>
        <dbReference type="EMBL" id="EPR67334.1"/>
    </source>
</evidence>
<feature type="transmembrane region" description="Helical" evidence="5">
    <location>
        <begin position="58"/>
        <end position="79"/>
    </location>
</feature>
<evidence type="ECO:0000256" key="5">
    <source>
        <dbReference type="SAM" id="Phobius"/>
    </source>
</evidence>
<organism evidence="7 8">
    <name type="scientific">Cyclobacterium qasimii M12-11B</name>
    <dbReference type="NCBI Taxonomy" id="641524"/>
    <lineage>
        <taxon>Bacteria</taxon>
        <taxon>Pseudomonadati</taxon>
        <taxon>Bacteroidota</taxon>
        <taxon>Cytophagia</taxon>
        <taxon>Cytophagales</taxon>
        <taxon>Cyclobacteriaceae</taxon>
        <taxon>Cyclobacterium</taxon>
    </lineage>
</organism>
<gene>
    <name evidence="7" type="ORF">ADICYQ_3607</name>
</gene>
<protein>
    <recommendedName>
        <fullName evidence="6">DUF202 domain-containing protein</fullName>
    </recommendedName>
</protein>
<dbReference type="EMBL" id="ATNM01000131">
    <property type="protein sequence ID" value="EPR67334.1"/>
    <property type="molecule type" value="Genomic_DNA"/>
</dbReference>
<comment type="caution">
    <text evidence="7">The sequence shown here is derived from an EMBL/GenBank/DDBJ whole genome shotgun (WGS) entry which is preliminary data.</text>
</comment>
<evidence type="ECO:0000313" key="8">
    <source>
        <dbReference type="Proteomes" id="UP000014974"/>
    </source>
</evidence>
<name>S7WKT5_9BACT</name>
<dbReference type="Proteomes" id="UP000014974">
    <property type="component" value="Unassembled WGS sequence"/>
</dbReference>
<dbReference type="PATRIC" id="fig|641524.5.peg.3576"/>
<dbReference type="STRING" id="641524.ADICYQ_3607"/>
<keyword evidence="2 5" id="KW-0812">Transmembrane</keyword>
<comment type="subcellular location">
    <subcellularLocation>
        <location evidence="1">Endomembrane system</location>
        <topology evidence="1">Multi-pass membrane protein</topology>
    </subcellularLocation>
</comment>
<reference evidence="7 8" key="1">
    <citation type="journal article" date="2013" name="Genome Announc.">
        <title>Draft Genome Sequence of Cyclobacterium qasimii Strain M12-11BT, Isolated from Arctic Marine Sediment.</title>
        <authorList>
            <person name="Shivaji S."/>
            <person name="Ara S."/>
            <person name="Singh A."/>
            <person name="Kumar Pinnaka A."/>
        </authorList>
    </citation>
    <scope>NUCLEOTIDE SEQUENCE [LARGE SCALE GENOMIC DNA]</scope>
    <source>
        <strain evidence="7 8">M12-11B</strain>
    </source>
</reference>
<keyword evidence="4 5" id="KW-0472">Membrane</keyword>
<dbReference type="eggNOG" id="COG2149">
    <property type="taxonomic scope" value="Bacteria"/>
</dbReference>
<proteinExistence type="predicted"/>
<feature type="transmembrane region" description="Helical" evidence="5">
    <location>
        <begin position="28"/>
        <end position="46"/>
    </location>
</feature>
<dbReference type="AlphaFoldDB" id="S7WKT5"/>